<dbReference type="Gene3D" id="3.40.630.30">
    <property type="match status" value="1"/>
</dbReference>
<dbReference type="Proteomes" id="UP000319852">
    <property type="component" value="Chromosome"/>
</dbReference>
<dbReference type="OrthoDB" id="9808976at2"/>
<accession>A0A517MXC5</accession>
<organism evidence="2 3">
    <name type="scientific">Adhaeretor mobilis</name>
    <dbReference type="NCBI Taxonomy" id="1930276"/>
    <lineage>
        <taxon>Bacteria</taxon>
        <taxon>Pseudomonadati</taxon>
        <taxon>Planctomycetota</taxon>
        <taxon>Planctomycetia</taxon>
        <taxon>Pirellulales</taxon>
        <taxon>Lacipirellulaceae</taxon>
        <taxon>Adhaeretor</taxon>
    </lineage>
</organism>
<dbReference type="SUPFAM" id="SSF55729">
    <property type="entry name" value="Acyl-CoA N-acyltransferases (Nat)"/>
    <property type="match status" value="1"/>
</dbReference>
<dbReference type="Pfam" id="PF13480">
    <property type="entry name" value="Acetyltransf_6"/>
    <property type="match status" value="1"/>
</dbReference>
<keyword evidence="3" id="KW-1185">Reference proteome</keyword>
<dbReference type="InterPro" id="IPR038740">
    <property type="entry name" value="BioF2-like_GNAT_dom"/>
</dbReference>
<reference evidence="2 3" key="1">
    <citation type="submission" date="2019-02" db="EMBL/GenBank/DDBJ databases">
        <title>Deep-cultivation of Planctomycetes and their phenomic and genomic characterization uncovers novel biology.</title>
        <authorList>
            <person name="Wiegand S."/>
            <person name="Jogler M."/>
            <person name="Boedeker C."/>
            <person name="Pinto D."/>
            <person name="Vollmers J."/>
            <person name="Rivas-Marin E."/>
            <person name="Kohn T."/>
            <person name="Peeters S.H."/>
            <person name="Heuer A."/>
            <person name="Rast P."/>
            <person name="Oberbeckmann S."/>
            <person name="Bunk B."/>
            <person name="Jeske O."/>
            <person name="Meyerdierks A."/>
            <person name="Storesund J.E."/>
            <person name="Kallscheuer N."/>
            <person name="Luecker S."/>
            <person name="Lage O.M."/>
            <person name="Pohl T."/>
            <person name="Merkel B.J."/>
            <person name="Hornburger P."/>
            <person name="Mueller R.-W."/>
            <person name="Bruemmer F."/>
            <person name="Labrenz M."/>
            <person name="Spormann A.M."/>
            <person name="Op den Camp H."/>
            <person name="Overmann J."/>
            <person name="Amann R."/>
            <person name="Jetten M.S.M."/>
            <person name="Mascher T."/>
            <person name="Medema M.H."/>
            <person name="Devos D.P."/>
            <person name="Kaster A.-K."/>
            <person name="Ovreas L."/>
            <person name="Rohde M."/>
            <person name="Galperin M.Y."/>
            <person name="Jogler C."/>
        </authorList>
    </citation>
    <scope>NUCLEOTIDE SEQUENCE [LARGE SCALE GENOMIC DNA]</scope>
    <source>
        <strain evidence="2 3">HG15A2</strain>
    </source>
</reference>
<name>A0A517MXC5_9BACT</name>
<evidence type="ECO:0000259" key="1">
    <source>
        <dbReference type="Pfam" id="PF13480"/>
    </source>
</evidence>
<evidence type="ECO:0000313" key="2">
    <source>
        <dbReference type="EMBL" id="QDS99536.1"/>
    </source>
</evidence>
<protein>
    <recommendedName>
        <fullName evidence="1">BioF2-like acetyltransferase domain-containing protein</fullName>
    </recommendedName>
</protein>
<dbReference type="RefSeq" id="WP_145060744.1">
    <property type="nucleotide sequence ID" value="NZ_CP036263.1"/>
</dbReference>
<sequence>MHVACLESLDNLVSLKTSWDALSGNNPFRGSLWQHTWAQHFCGSHDPTRSLRVLLVSSEKQQPTSDISEVVAILPCYEHRTFARGRVLRLIGDGEVCSDHLGLLCKEHQSEEASDAIVEYLMSREDWDCLDFTYFDENDEASRNLTNALADHGCFLERSPGPNCWSIELPATWDEFLAMQSKSHRKHIRRLERSAAKLGSVEWCLCEGADTFEQAWQQLVDLHQQRRLSLGEPGCFASESWARFHQEIAQQMLAAGQLQLSHLKLQGKPAAAEYQFTSSTATYAYQGGIDPNRLDEQPGRLSLSRTIQYAIGQGHSRYDLMRGDEPYKPHWRAEPNATVRIQATPPRTVARWRYAAFDGMRRAGRIVKKATGLLG</sequence>
<feature type="domain" description="BioF2-like acetyltransferase" evidence="1">
    <location>
        <begin position="182"/>
        <end position="328"/>
    </location>
</feature>
<dbReference type="EMBL" id="CP036263">
    <property type="protein sequence ID" value="QDS99536.1"/>
    <property type="molecule type" value="Genomic_DNA"/>
</dbReference>
<proteinExistence type="predicted"/>
<dbReference type="AlphaFoldDB" id="A0A517MXC5"/>
<dbReference type="KEGG" id="amob:HG15A2_28600"/>
<dbReference type="InterPro" id="IPR016181">
    <property type="entry name" value="Acyl_CoA_acyltransferase"/>
</dbReference>
<gene>
    <name evidence="2" type="ORF">HG15A2_28600</name>
</gene>
<evidence type="ECO:0000313" key="3">
    <source>
        <dbReference type="Proteomes" id="UP000319852"/>
    </source>
</evidence>